<dbReference type="KEGG" id="schv:BRCON_1479"/>
<organism evidence="12 13">
    <name type="scientific">Sumerlaea chitinivorans</name>
    <dbReference type="NCBI Taxonomy" id="2250252"/>
    <lineage>
        <taxon>Bacteria</taxon>
        <taxon>Candidatus Sumerlaeota</taxon>
        <taxon>Candidatus Sumerlaeia</taxon>
        <taxon>Candidatus Sumerlaeales</taxon>
        <taxon>Candidatus Sumerlaeaceae</taxon>
        <taxon>Candidatus Sumerlaea</taxon>
    </lineage>
</organism>
<dbReference type="NCBIfam" id="NF004014">
    <property type="entry name" value="PRK05477.1-4"/>
    <property type="match status" value="1"/>
</dbReference>
<protein>
    <recommendedName>
        <fullName evidence="10">Aspartyl/glutamyl-tRNA(Asn/Gln) amidotransferase subunit B</fullName>
        <shortName evidence="10">Asp/Glu-ADT subunit B</shortName>
        <ecNumber evidence="10">6.3.5.-</ecNumber>
    </recommendedName>
</protein>
<gene>
    <name evidence="10" type="primary">gatB</name>
    <name evidence="12" type="ORF">BRCON_1479</name>
</gene>
<dbReference type="FunFam" id="1.10.10.410:FF:000001">
    <property type="entry name" value="Aspartyl/glutamyl-tRNA(Asn/Gln) amidotransferase subunit B"/>
    <property type="match status" value="1"/>
</dbReference>
<dbReference type="EMBL" id="CP030759">
    <property type="protein sequence ID" value="AXA36256.1"/>
    <property type="molecule type" value="Genomic_DNA"/>
</dbReference>
<dbReference type="InterPro" id="IPR014746">
    <property type="entry name" value="Gln_synth/guanido_kin_cat_dom"/>
</dbReference>
<evidence type="ECO:0000256" key="8">
    <source>
        <dbReference type="ARBA" id="ARBA00047380"/>
    </source>
</evidence>
<evidence type="ECO:0000256" key="7">
    <source>
        <dbReference type="ARBA" id="ARBA00024799"/>
    </source>
</evidence>
<name>A0A2Z4Y5M6_SUMC1</name>
<evidence type="ECO:0000256" key="1">
    <source>
        <dbReference type="ARBA" id="ARBA00005306"/>
    </source>
</evidence>
<evidence type="ECO:0000256" key="3">
    <source>
        <dbReference type="ARBA" id="ARBA00022598"/>
    </source>
</evidence>
<sequence>MSKDMTTFEPVIGMEVHVELATETKIFCGCSTKFGSAPNTQTCPICLGMPGVLPVVNRKAVEYTIRTAVALNCEISERTWFDRKNYYYPDLPKNYQISQNYACLGTNGWIEIVVGDRKKRVRINNVHLEEDAGKLLHPELPGADYSLVDLNRAGTPLIEIVSEPDMESADEALAYMTTLKNLLEYIEVSDCKMQEGRLRFEVNISVRERGSSKLGTKVEIKNLNSMKTALKCIEYETRRQSELLASGGKVVQETRLWDEAAGETRAMRSKEFAHDYRYFPDPDLVEIHIPAEWREAVRASLPELQEQKRRRFVEQLGLPEYDAQVLTASKQVATYYERALAAYNNPKALSNWMMTEVLRELRERDLEASELPLRPEGLAAIVRMIDEGKISGKIAKSVFSRALDTGRDPEEIVRSEGLVQVSDTGEVEKWVDEAIAENPDMAEKIRAGNEKTIQALVGQVMKKSRGKANPQLVNQLIRTKLMSG</sequence>
<dbReference type="PROSITE" id="PS01234">
    <property type="entry name" value="GATB"/>
    <property type="match status" value="1"/>
</dbReference>
<dbReference type="InterPro" id="IPR042114">
    <property type="entry name" value="GatB_C_1"/>
</dbReference>
<keyword evidence="6 10" id="KW-0648">Protein biosynthesis</keyword>
<evidence type="ECO:0000256" key="6">
    <source>
        <dbReference type="ARBA" id="ARBA00022917"/>
    </source>
</evidence>
<proteinExistence type="inferred from homology"/>
<evidence type="ECO:0000259" key="11">
    <source>
        <dbReference type="SMART" id="SM00845"/>
    </source>
</evidence>
<dbReference type="EC" id="6.3.5.-" evidence="10"/>
<dbReference type="GO" id="GO:0070681">
    <property type="term" value="P:glutaminyl-tRNAGln biosynthesis via transamidation"/>
    <property type="evidence" value="ECO:0007669"/>
    <property type="project" value="TreeGrafter"/>
</dbReference>
<dbReference type="InterPro" id="IPR003789">
    <property type="entry name" value="Asn/Gln_tRNA_amidoTrase-B-like"/>
</dbReference>
<accession>A0A2Z4Y5M6</accession>
<dbReference type="Pfam" id="PF02934">
    <property type="entry name" value="GatB_N"/>
    <property type="match status" value="1"/>
</dbReference>
<dbReference type="InterPro" id="IPR017959">
    <property type="entry name" value="Asn/Gln-tRNA_amidoTrfase_suB/E"/>
</dbReference>
<comment type="function">
    <text evidence="7 10">Allows the formation of correctly charged Asn-tRNA(Asn) or Gln-tRNA(Gln) through the transamidation of misacylated Asp-tRNA(Asn) or Glu-tRNA(Gln) in organisms which lack either or both of asparaginyl-tRNA or glutaminyl-tRNA synthetases. The reaction takes place in the presence of glutamine and ATP through an activated phospho-Asp-tRNA(Asn) or phospho-Glu-tRNA(Gln).</text>
</comment>
<dbReference type="SUPFAM" id="SSF55931">
    <property type="entry name" value="Glutamine synthetase/guanido kinase"/>
    <property type="match status" value="1"/>
</dbReference>
<dbReference type="GO" id="GO:0005524">
    <property type="term" value="F:ATP binding"/>
    <property type="evidence" value="ECO:0007669"/>
    <property type="project" value="UniProtKB-KW"/>
</dbReference>
<dbReference type="FunFam" id="1.10.150.380:FF:000001">
    <property type="entry name" value="Aspartyl/glutamyl-tRNA(Asn/Gln) amidotransferase subunit B"/>
    <property type="match status" value="1"/>
</dbReference>
<dbReference type="NCBIfam" id="NF004012">
    <property type="entry name" value="PRK05477.1-2"/>
    <property type="match status" value="1"/>
</dbReference>
<dbReference type="SUPFAM" id="SSF89095">
    <property type="entry name" value="GatB/YqeY motif"/>
    <property type="match status" value="1"/>
</dbReference>
<comment type="similarity">
    <text evidence="1 10">Belongs to the GatB/GatE family. GatB subfamily.</text>
</comment>
<dbReference type="InterPro" id="IPR006075">
    <property type="entry name" value="Asn/Gln-tRNA_Trfase_suB/E_cat"/>
</dbReference>
<dbReference type="AlphaFoldDB" id="A0A2Z4Y5M6"/>
<dbReference type="InterPro" id="IPR018027">
    <property type="entry name" value="Asn/Gln_amidotransferase"/>
</dbReference>
<feature type="domain" description="Asn/Gln amidotransferase" evidence="11">
    <location>
        <begin position="334"/>
        <end position="481"/>
    </location>
</feature>
<dbReference type="Proteomes" id="UP000262583">
    <property type="component" value="Chromosome"/>
</dbReference>
<dbReference type="GO" id="GO:0050567">
    <property type="term" value="F:glutaminyl-tRNA synthase (glutamine-hydrolyzing) activity"/>
    <property type="evidence" value="ECO:0007669"/>
    <property type="project" value="UniProtKB-UniRule"/>
</dbReference>
<dbReference type="GO" id="GO:0006412">
    <property type="term" value="P:translation"/>
    <property type="evidence" value="ECO:0007669"/>
    <property type="project" value="UniProtKB-UniRule"/>
</dbReference>
<dbReference type="InterPro" id="IPR004413">
    <property type="entry name" value="GatB"/>
</dbReference>
<dbReference type="Gene3D" id="1.10.150.380">
    <property type="entry name" value="GatB domain, N-terminal subdomain"/>
    <property type="match status" value="1"/>
</dbReference>
<dbReference type="GO" id="GO:0016740">
    <property type="term" value="F:transferase activity"/>
    <property type="evidence" value="ECO:0007669"/>
    <property type="project" value="UniProtKB-KW"/>
</dbReference>
<evidence type="ECO:0000313" key="13">
    <source>
        <dbReference type="Proteomes" id="UP000262583"/>
    </source>
</evidence>
<evidence type="ECO:0000256" key="10">
    <source>
        <dbReference type="HAMAP-Rule" id="MF_00121"/>
    </source>
</evidence>
<evidence type="ECO:0000256" key="4">
    <source>
        <dbReference type="ARBA" id="ARBA00022741"/>
    </source>
</evidence>
<dbReference type="NCBIfam" id="TIGR00133">
    <property type="entry name" value="gatB"/>
    <property type="match status" value="1"/>
</dbReference>
<evidence type="ECO:0000256" key="5">
    <source>
        <dbReference type="ARBA" id="ARBA00022840"/>
    </source>
</evidence>
<keyword evidence="12" id="KW-0808">Transferase</keyword>
<dbReference type="InterPro" id="IPR023168">
    <property type="entry name" value="GatB_Yqey_C_2"/>
</dbReference>
<evidence type="ECO:0000256" key="9">
    <source>
        <dbReference type="ARBA" id="ARBA00047913"/>
    </source>
</evidence>
<evidence type="ECO:0000313" key="12">
    <source>
        <dbReference type="EMBL" id="AXA36256.1"/>
    </source>
</evidence>
<keyword evidence="5 10" id="KW-0067">ATP-binding</keyword>
<dbReference type="Gene3D" id="1.10.10.410">
    <property type="match status" value="1"/>
</dbReference>
<dbReference type="InterPro" id="IPR017958">
    <property type="entry name" value="Gln-tRNA_amidoTrfase_suB_CS"/>
</dbReference>
<dbReference type="GO" id="GO:0050566">
    <property type="term" value="F:asparaginyl-tRNA synthase (glutamine-hydrolyzing) activity"/>
    <property type="evidence" value="ECO:0007669"/>
    <property type="project" value="RHEA"/>
</dbReference>
<dbReference type="HAMAP" id="MF_00121">
    <property type="entry name" value="GatB"/>
    <property type="match status" value="1"/>
</dbReference>
<evidence type="ECO:0000256" key="2">
    <source>
        <dbReference type="ARBA" id="ARBA00011123"/>
    </source>
</evidence>
<comment type="subunit">
    <text evidence="2 10">Heterotrimer of A, B and C subunits.</text>
</comment>
<keyword evidence="3 10" id="KW-0436">Ligase</keyword>
<dbReference type="Pfam" id="PF02637">
    <property type="entry name" value="GatB_Yqey"/>
    <property type="match status" value="1"/>
</dbReference>
<dbReference type="SMART" id="SM00845">
    <property type="entry name" value="GatB_Yqey"/>
    <property type="match status" value="1"/>
</dbReference>
<keyword evidence="4 10" id="KW-0547">Nucleotide-binding</keyword>
<dbReference type="PANTHER" id="PTHR11659:SF0">
    <property type="entry name" value="GLUTAMYL-TRNA(GLN) AMIDOTRANSFERASE SUBUNIT B, MITOCHONDRIAL"/>
    <property type="match status" value="1"/>
</dbReference>
<comment type="catalytic activity">
    <reaction evidence="8 10">
        <text>L-aspartyl-tRNA(Asn) + L-glutamine + ATP + H2O = L-asparaginyl-tRNA(Asn) + L-glutamate + ADP + phosphate + 2 H(+)</text>
        <dbReference type="Rhea" id="RHEA:14513"/>
        <dbReference type="Rhea" id="RHEA-COMP:9674"/>
        <dbReference type="Rhea" id="RHEA-COMP:9677"/>
        <dbReference type="ChEBI" id="CHEBI:15377"/>
        <dbReference type="ChEBI" id="CHEBI:15378"/>
        <dbReference type="ChEBI" id="CHEBI:29985"/>
        <dbReference type="ChEBI" id="CHEBI:30616"/>
        <dbReference type="ChEBI" id="CHEBI:43474"/>
        <dbReference type="ChEBI" id="CHEBI:58359"/>
        <dbReference type="ChEBI" id="CHEBI:78515"/>
        <dbReference type="ChEBI" id="CHEBI:78516"/>
        <dbReference type="ChEBI" id="CHEBI:456216"/>
    </reaction>
</comment>
<comment type="catalytic activity">
    <reaction evidence="9 10">
        <text>L-glutamyl-tRNA(Gln) + L-glutamine + ATP + H2O = L-glutaminyl-tRNA(Gln) + L-glutamate + ADP + phosphate + H(+)</text>
        <dbReference type="Rhea" id="RHEA:17521"/>
        <dbReference type="Rhea" id="RHEA-COMP:9681"/>
        <dbReference type="Rhea" id="RHEA-COMP:9684"/>
        <dbReference type="ChEBI" id="CHEBI:15377"/>
        <dbReference type="ChEBI" id="CHEBI:15378"/>
        <dbReference type="ChEBI" id="CHEBI:29985"/>
        <dbReference type="ChEBI" id="CHEBI:30616"/>
        <dbReference type="ChEBI" id="CHEBI:43474"/>
        <dbReference type="ChEBI" id="CHEBI:58359"/>
        <dbReference type="ChEBI" id="CHEBI:78520"/>
        <dbReference type="ChEBI" id="CHEBI:78521"/>
        <dbReference type="ChEBI" id="CHEBI:456216"/>
    </reaction>
</comment>
<dbReference type="PANTHER" id="PTHR11659">
    <property type="entry name" value="GLUTAMYL-TRNA GLN AMIDOTRANSFERASE SUBUNIT B MITOCHONDRIAL AND PROKARYOTIC PET112-RELATED"/>
    <property type="match status" value="1"/>
</dbReference>
<reference evidence="12 13" key="1">
    <citation type="submission" date="2018-05" db="EMBL/GenBank/DDBJ databases">
        <title>A metagenomic window into the 2 km-deep terrestrial subsurface aquifer revealed taxonomically and functionally diverse microbial community comprising novel uncultured bacterial lineages.</title>
        <authorList>
            <person name="Kadnikov V.V."/>
            <person name="Mardanov A.V."/>
            <person name="Beletsky A.V."/>
            <person name="Banks D."/>
            <person name="Pimenov N.V."/>
            <person name="Frank Y.A."/>
            <person name="Karnachuk O.V."/>
            <person name="Ravin N.V."/>
        </authorList>
    </citation>
    <scope>NUCLEOTIDE SEQUENCE [LARGE SCALE GENOMIC DNA]</scope>
    <source>
        <strain evidence="12">BY</strain>
    </source>
</reference>